<evidence type="ECO:0000256" key="2">
    <source>
        <dbReference type="ARBA" id="ARBA00023015"/>
    </source>
</evidence>
<evidence type="ECO:0000313" key="7">
    <source>
        <dbReference type="Proteomes" id="UP001595530"/>
    </source>
</evidence>
<evidence type="ECO:0000256" key="3">
    <source>
        <dbReference type="ARBA" id="ARBA00023125"/>
    </source>
</evidence>
<dbReference type="Proteomes" id="UP001595530">
    <property type="component" value="Unassembled WGS sequence"/>
</dbReference>
<sequence>MKNATLRQLKVFEAVARHLSYSRAAEELHLTQPAVSTQVKTLAGHVGLALFEQLGKKIYLTPGGTELLHFSRAIIQLFQEAEETLTQFKGISGGKLNVAVISAGDYFFPRLLVEFARRHPGVTLNLTVHNREELLGQLANNLTDLAIMVRPPQDMDTVNESFAPHPYVIVAPPNHSLVGQKKIPMSVLKREPFVVREKGSDTWNSMEDGFGEHLKDLNIAMEIKSTETIKQAVIAGMGISFLSAHTIGLELQANSLAVLDVQGFPVMLNWYVVHRKNKRLPPVALAFKNFLLSDGATLIQKIIPFTPKRAVRKK</sequence>
<proteinExistence type="inferred from homology"/>
<dbReference type="PANTHER" id="PTHR30126:SF5">
    <property type="entry name" value="HTH-TYPE TRANSCRIPTIONAL ACTIVATOR CMPR"/>
    <property type="match status" value="1"/>
</dbReference>
<dbReference type="CDD" id="cd08419">
    <property type="entry name" value="PBP2_CbbR_RubisCO_like"/>
    <property type="match status" value="1"/>
</dbReference>
<reference evidence="7" key="1">
    <citation type="journal article" date="2019" name="Int. J. Syst. Evol. Microbiol.">
        <title>The Global Catalogue of Microorganisms (GCM) 10K type strain sequencing project: providing services to taxonomists for standard genome sequencing and annotation.</title>
        <authorList>
            <consortium name="The Broad Institute Genomics Platform"/>
            <consortium name="The Broad Institute Genome Sequencing Center for Infectious Disease"/>
            <person name="Wu L."/>
            <person name="Ma J."/>
        </authorList>
    </citation>
    <scope>NUCLEOTIDE SEQUENCE [LARGE SCALE GENOMIC DNA]</scope>
    <source>
        <strain evidence="7">KCTC 42986</strain>
    </source>
</reference>
<dbReference type="Pfam" id="PF00126">
    <property type="entry name" value="HTH_1"/>
    <property type="match status" value="1"/>
</dbReference>
<keyword evidence="4" id="KW-0804">Transcription</keyword>
<protein>
    <submittedName>
        <fullName evidence="6">LysR family transcriptional regulator</fullName>
    </submittedName>
</protein>
<dbReference type="Gene3D" id="3.40.190.290">
    <property type="match status" value="1"/>
</dbReference>
<feature type="domain" description="HTH lysR-type" evidence="5">
    <location>
        <begin position="1"/>
        <end position="61"/>
    </location>
</feature>
<dbReference type="InterPro" id="IPR036388">
    <property type="entry name" value="WH-like_DNA-bd_sf"/>
</dbReference>
<dbReference type="RefSeq" id="WP_390323695.1">
    <property type="nucleotide sequence ID" value="NZ_JBHRTP010000110.1"/>
</dbReference>
<dbReference type="Pfam" id="PF03466">
    <property type="entry name" value="LysR_substrate"/>
    <property type="match status" value="1"/>
</dbReference>
<dbReference type="PRINTS" id="PR00039">
    <property type="entry name" value="HTHLYSR"/>
</dbReference>
<dbReference type="InterPro" id="IPR000847">
    <property type="entry name" value="LysR_HTH_N"/>
</dbReference>
<organism evidence="6 7">
    <name type="scientific">Undibacterium arcticum</name>
    <dbReference type="NCBI Taxonomy" id="1762892"/>
    <lineage>
        <taxon>Bacteria</taxon>
        <taxon>Pseudomonadati</taxon>
        <taxon>Pseudomonadota</taxon>
        <taxon>Betaproteobacteria</taxon>
        <taxon>Burkholderiales</taxon>
        <taxon>Oxalobacteraceae</taxon>
        <taxon>Undibacterium</taxon>
    </lineage>
</organism>
<keyword evidence="3" id="KW-0238">DNA-binding</keyword>
<evidence type="ECO:0000256" key="1">
    <source>
        <dbReference type="ARBA" id="ARBA00009437"/>
    </source>
</evidence>
<dbReference type="InterPro" id="IPR036390">
    <property type="entry name" value="WH_DNA-bd_sf"/>
</dbReference>
<comment type="similarity">
    <text evidence="1">Belongs to the LysR transcriptional regulatory family.</text>
</comment>
<keyword evidence="7" id="KW-1185">Reference proteome</keyword>
<dbReference type="SUPFAM" id="SSF53850">
    <property type="entry name" value="Periplasmic binding protein-like II"/>
    <property type="match status" value="1"/>
</dbReference>
<dbReference type="SUPFAM" id="SSF46785">
    <property type="entry name" value="Winged helix' DNA-binding domain"/>
    <property type="match status" value="1"/>
</dbReference>
<name>A0ABV7FC61_9BURK</name>
<evidence type="ECO:0000313" key="6">
    <source>
        <dbReference type="EMBL" id="MFC3111327.1"/>
    </source>
</evidence>
<gene>
    <name evidence="6" type="ORF">ACFOFO_25850</name>
</gene>
<comment type="caution">
    <text evidence="6">The sequence shown here is derived from an EMBL/GenBank/DDBJ whole genome shotgun (WGS) entry which is preliminary data.</text>
</comment>
<keyword evidence="2" id="KW-0805">Transcription regulation</keyword>
<dbReference type="InterPro" id="IPR005119">
    <property type="entry name" value="LysR_subst-bd"/>
</dbReference>
<evidence type="ECO:0000256" key="4">
    <source>
        <dbReference type="ARBA" id="ARBA00023163"/>
    </source>
</evidence>
<dbReference type="Gene3D" id="1.10.10.10">
    <property type="entry name" value="Winged helix-like DNA-binding domain superfamily/Winged helix DNA-binding domain"/>
    <property type="match status" value="1"/>
</dbReference>
<evidence type="ECO:0000259" key="5">
    <source>
        <dbReference type="PROSITE" id="PS50931"/>
    </source>
</evidence>
<dbReference type="PROSITE" id="PS50931">
    <property type="entry name" value="HTH_LYSR"/>
    <property type="match status" value="1"/>
</dbReference>
<dbReference type="PANTHER" id="PTHR30126">
    <property type="entry name" value="HTH-TYPE TRANSCRIPTIONAL REGULATOR"/>
    <property type="match status" value="1"/>
</dbReference>
<accession>A0ABV7FC61</accession>
<dbReference type="EMBL" id="JBHRTP010000110">
    <property type="protein sequence ID" value="MFC3111327.1"/>
    <property type="molecule type" value="Genomic_DNA"/>
</dbReference>